<dbReference type="InterPro" id="IPR039426">
    <property type="entry name" value="TonB-dep_rcpt-like"/>
</dbReference>
<organism evidence="9 10">
    <name type="scientific">Alistipes timonensis JC136</name>
    <dbReference type="NCBI Taxonomy" id="1033731"/>
    <lineage>
        <taxon>Bacteria</taxon>
        <taxon>Pseudomonadati</taxon>
        <taxon>Bacteroidota</taxon>
        <taxon>Bacteroidia</taxon>
        <taxon>Bacteroidales</taxon>
        <taxon>Rikenellaceae</taxon>
        <taxon>Alistipes</taxon>
    </lineage>
</organism>
<keyword evidence="4" id="KW-0812">Transmembrane</keyword>
<keyword evidence="6" id="KW-0472">Membrane</keyword>
<evidence type="ECO:0000256" key="8">
    <source>
        <dbReference type="SAM" id="SignalP"/>
    </source>
</evidence>
<keyword evidence="10" id="KW-1185">Reference proteome</keyword>
<sequence length="807" mass="90887">MLKSRCCLLFLLLSSLQAAAQHPDDEYYPYAEREERREVLTTDSAIFYRAVQGVSDLYGDHTDFNLPQVARKRRGLDYRAMRTSLSGVDLPYRYLSLLRLLGAEEERYAGLAAAPGEWGSAGGVRLFRFPEGEPLQPYFASVRFTDRNYLVGAKVAAARTFGGGWSLSAAADARTGRDMHVEGVFTNALTAGLRLARRFGPGHEFALLCIVPPSMRGTRLSSSEEAFSLTGDRLYNPAWGFQDGRVRNSRVRRETIPLAVAAYEVPLSPATSLTAAFGAEAGVSKYSMLDWYDARTPMPDNYRYLPSYAGDRETELAWRSNDTRYTQVDWDELVRRNRMAAGHAVYALEDRAERLCNLSLNALFTTDADARLTFRYGIAFRRENTRSYKQMRDLLGAEYVTDIDRFLVDDDTYSNLLQNDLRHPDRTIREGDRFGYDYTLTVRTALVRVQADYRADRFRADLSAELGSGAVSRRGHYEKELFPGAQSYGRSRVMRFTPYAFRVVAGWAFSPRCYLEAAVQADARMPAAEDLFYQPLYNNRTVDDPVSGRTYAAELGWRLTGPVLDLQATAFAVLTLDGTETRRYYDDMASVYCDMAVTGIGRLSYGVEAAADIRLSYRWRLSLAASAGRYKYARDPVVTVLSDVDNSVVDLRAVSRMGGCETGGAPQLTAAAELAWFGTKGWGCRASAGYAGRRYVEPMPLRRTDRIAGQGGITREAFEAFTRQERLADAFTLDASLFKSFYFDRSRLTAALMLRNLLGDADTPYGGYESLRVRRIRPGDDTLYTPHATRYTYAWPRSFYLTVSYRF</sequence>
<gene>
    <name evidence="9" type="ORF">SAMN05444145_101120</name>
</gene>
<proteinExistence type="predicted"/>
<reference evidence="9 10" key="1">
    <citation type="submission" date="2016-10" db="EMBL/GenBank/DDBJ databases">
        <authorList>
            <person name="de Groot N.N."/>
        </authorList>
    </citation>
    <scope>NUCLEOTIDE SEQUENCE [LARGE SCALE GENOMIC DNA]</scope>
    <source>
        <strain evidence="9 10">DSM 25383</strain>
    </source>
</reference>
<keyword evidence="7" id="KW-0998">Cell outer membrane</keyword>
<dbReference type="AlphaFoldDB" id="A0A1H3X6H0"/>
<dbReference type="Gene3D" id="2.40.170.20">
    <property type="entry name" value="TonB-dependent receptor, beta-barrel domain"/>
    <property type="match status" value="1"/>
</dbReference>
<feature type="chain" id="PRO_5010357340" description="TonB-dependent receptor" evidence="8">
    <location>
        <begin position="21"/>
        <end position="807"/>
    </location>
</feature>
<evidence type="ECO:0000256" key="3">
    <source>
        <dbReference type="ARBA" id="ARBA00022452"/>
    </source>
</evidence>
<evidence type="ECO:0000256" key="5">
    <source>
        <dbReference type="ARBA" id="ARBA00022729"/>
    </source>
</evidence>
<dbReference type="PANTHER" id="PTHR30069">
    <property type="entry name" value="TONB-DEPENDENT OUTER MEMBRANE RECEPTOR"/>
    <property type="match status" value="1"/>
</dbReference>
<evidence type="ECO:0000256" key="6">
    <source>
        <dbReference type="ARBA" id="ARBA00023136"/>
    </source>
</evidence>
<dbReference type="Proteomes" id="UP000183253">
    <property type="component" value="Unassembled WGS sequence"/>
</dbReference>
<dbReference type="OrthoDB" id="1453181at2"/>
<feature type="signal peptide" evidence="8">
    <location>
        <begin position="1"/>
        <end position="20"/>
    </location>
</feature>
<evidence type="ECO:0000313" key="10">
    <source>
        <dbReference type="Proteomes" id="UP000183253"/>
    </source>
</evidence>
<dbReference type="InterPro" id="IPR036942">
    <property type="entry name" value="Beta-barrel_TonB_sf"/>
</dbReference>
<accession>A0A1H3X6H0</accession>
<dbReference type="EMBL" id="FNRI01000001">
    <property type="protein sequence ID" value="SDZ94863.1"/>
    <property type="molecule type" value="Genomic_DNA"/>
</dbReference>
<keyword evidence="5 8" id="KW-0732">Signal</keyword>
<name>A0A1H3X6H0_9BACT</name>
<comment type="subcellular location">
    <subcellularLocation>
        <location evidence="1">Cell outer membrane</location>
        <topology evidence="1">Multi-pass membrane protein</topology>
    </subcellularLocation>
</comment>
<dbReference type="PANTHER" id="PTHR30069:SF29">
    <property type="entry name" value="HEMOGLOBIN AND HEMOGLOBIN-HAPTOGLOBIN-BINDING PROTEIN 1-RELATED"/>
    <property type="match status" value="1"/>
</dbReference>
<dbReference type="STRING" id="1033731.SAMN05444145_101120"/>
<evidence type="ECO:0008006" key="11">
    <source>
        <dbReference type="Google" id="ProtNLM"/>
    </source>
</evidence>
<evidence type="ECO:0000256" key="1">
    <source>
        <dbReference type="ARBA" id="ARBA00004571"/>
    </source>
</evidence>
<keyword evidence="2" id="KW-0813">Transport</keyword>
<evidence type="ECO:0000256" key="2">
    <source>
        <dbReference type="ARBA" id="ARBA00022448"/>
    </source>
</evidence>
<dbReference type="GO" id="GO:0009279">
    <property type="term" value="C:cell outer membrane"/>
    <property type="evidence" value="ECO:0007669"/>
    <property type="project" value="UniProtKB-SubCell"/>
</dbReference>
<dbReference type="RefSeq" id="WP_010258838.1">
    <property type="nucleotide sequence ID" value="NZ_CAEG01000001.1"/>
</dbReference>
<evidence type="ECO:0000256" key="7">
    <source>
        <dbReference type="ARBA" id="ARBA00023237"/>
    </source>
</evidence>
<protein>
    <recommendedName>
        <fullName evidence="11">TonB-dependent receptor</fullName>
    </recommendedName>
</protein>
<dbReference type="GO" id="GO:0015344">
    <property type="term" value="F:siderophore uptake transmembrane transporter activity"/>
    <property type="evidence" value="ECO:0007669"/>
    <property type="project" value="TreeGrafter"/>
</dbReference>
<evidence type="ECO:0000313" key="9">
    <source>
        <dbReference type="EMBL" id="SDZ94863.1"/>
    </source>
</evidence>
<dbReference type="GO" id="GO:0044718">
    <property type="term" value="P:siderophore transmembrane transport"/>
    <property type="evidence" value="ECO:0007669"/>
    <property type="project" value="TreeGrafter"/>
</dbReference>
<evidence type="ECO:0000256" key="4">
    <source>
        <dbReference type="ARBA" id="ARBA00022692"/>
    </source>
</evidence>
<keyword evidence="3" id="KW-1134">Transmembrane beta strand</keyword>
<dbReference type="SUPFAM" id="SSF56935">
    <property type="entry name" value="Porins"/>
    <property type="match status" value="1"/>
</dbReference>